<reference evidence="2 3" key="1">
    <citation type="journal article" date="2019" name="Commun. Biol.">
        <title>The bagworm genome reveals a unique fibroin gene that provides high tensile strength.</title>
        <authorList>
            <person name="Kono N."/>
            <person name="Nakamura H."/>
            <person name="Ohtoshi R."/>
            <person name="Tomita M."/>
            <person name="Numata K."/>
            <person name="Arakawa K."/>
        </authorList>
    </citation>
    <scope>NUCLEOTIDE SEQUENCE [LARGE SCALE GENOMIC DNA]</scope>
</reference>
<accession>A0A4C1VS22</accession>
<evidence type="ECO:0000313" key="2">
    <source>
        <dbReference type="EMBL" id="GBP40614.1"/>
    </source>
</evidence>
<sequence>MGAQGETAQPEKVPQIIGSKRAAGRKAGPRAQQRRVAATGTLGLVLNPDPDLCPGPGINFGSISGLGYQAGSALDSFDPETLVPDWVLPSIMKLDPLYHILLAAQIAAKGGASPRSSDSGRCEMIMRNDISTDSGNNQAEASLPMITSATGRYKYPRSLFGTSLSRTQAEEDGNNDLIVEIDHHPKNSLRALDGTILDMYASPDCSSMYGCYGGYCRAGCGYSQNSWCYTTRSYSQSYSFVTCTHDSQCDGCWKCASICGA</sequence>
<organism evidence="2 3">
    <name type="scientific">Eumeta variegata</name>
    <name type="common">Bagworm moth</name>
    <name type="synonym">Eumeta japonica</name>
    <dbReference type="NCBI Taxonomy" id="151549"/>
    <lineage>
        <taxon>Eukaryota</taxon>
        <taxon>Metazoa</taxon>
        <taxon>Ecdysozoa</taxon>
        <taxon>Arthropoda</taxon>
        <taxon>Hexapoda</taxon>
        <taxon>Insecta</taxon>
        <taxon>Pterygota</taxon>
        <taxon>Neoptera</taxon>
        <taxon>Endopterygota</taxon>
        <taxon>Lepidoptera</taxon>
        <taxon>Glossata</taxon>
        <taxon>Ditrysia</taxon>
        <taxon>Tineoidea</taxon>
        <taxon>Psychidae</taxon>
        <taxon>Oiketicinae</taxon>
        <taxon>Eumeta</taxon>
    </lineage>
</organism>
<keyword evidence="3" id="KW-1185">Reference proteome</keyword>
<dbReference type="OrthoDB" id="8123454at2759"/>
<protein>
    <submittedName>
        <fullName evidence="2">Allergen Tha p 2</fullName>
    </submittedName>
</protein>
<proteinExistence type="predicted"/>
<evidence type="ECO:0000256" key="1">
    <source>
        <dbReference type="SAM" id="MobiDB-lite"/>
    </source>
</evidence>
<name>A0A4C1VS22_EUMVA</name>
<dbReference type="AlphaFoldDB" id="A0A4C1VS22"/>
<feature type="region of interest" description="Disordered" evidence="1">
    <location>
        <begin position="1"/>
        <end position="31"/>
    </location>
</feature>
<dbReference type="Proteomes" id="UP000299102">
    <property type="component" value="Unassembled WGS sequence"/>
</dbReference>
<evidence type="ECO:0000313" key="3">
    <source>
        <dbReference type="Proteomes" id="UP000299102"/>
    </source>
</evidence>
<comment type="caution">
    <text evidence="2">The sequence shown here is derived from an EMBL/GenBank/DDBJ whole genome shotgun (WGS) entry which is preliminary data.</text>
</comment>
<gene>
    <name evidence="2" type="ORF">EVAR_41694_1</name>
</gene>
<dbReference type="EMBL" id="BGZK01000384">
    <property type="protein sequence ID" value="GBP40614.1"/>
    <property type="molecule type" value="Genomic_DNA"/>
</dbReference>